<keyword evidence="4" id="KW-1133">Transmembrane helix</keyword>
<comment type="catalytic activity">
    <reaction evidence="2">
        <text>2 GTP = 3',3'-c-di-GMP + 2 diphosphate</text>
        <dbReference type="Rhea" id="RHEA:24898"/>
        <dbReference type="ChEBI" id="CHEBI:33019"/>
        <dbReference type="ChEBI" id="CHEBI:37565"/>
        <dbReference type="ChEBI" id="CHEBI:58805"/>
        <dbReference type="EC" id="2.7.7.65"/>
    </reaction>
</comment>
<dbReference type="PROSITE" id="PS50887">
    <property type="entry name" value="GGDEF"/>
    <property type="match status" value="1"/>
</dbReference>
<feature type="domain" description="GGDEF" evidence="5">
    <location>
        <begin position="443"/>
        <end position="576"/>
    </location>
</feature>
<evidence type="ECO:0000259" key="5">
    <source>
        <dbReference type="PROSITE" id="PS50887"/>
    </source>
</evidence>
<dbReference type="AlphaFoldDB" id="A0A4R7BWQ8"/>
<comment type="caution">
    <text evidence="6">The sequence shown here is derived from an EMBL/GenBank/DDBJ whole genome shotgun (WGS) entry which is preliminary data.</text>
</comment>
<keyword evidence="4" id="KW-0472">Membrane</keyword>
<dbReference type="SUPFAM" id="SSF55073">
    <property type="entry name" value="Nucleotide cyclase"/>
    <property type="match status" value="1"/>
</dbReference>
<sequence length="585" mass="63436">MFQLRLQQLQSLGGLTIALCCIVLGGMSFLDAWNDDRRVKAGIANFDRFRKVLVAVSAVSAERGPANLAMTVAPDDPAAQDWLRKARATTDSAIDAAADALQGDLPGLQGVTKELKELRARLAEGRAAVDKVAATRPDLRSPGALTRAILAMFVAADIAEQARMHAGLLPVQATPEIGTEVFLGIAASSLREHAGRYGSYVVMQLVPNSTDIDVAFERMFETAGRLLTLRRAVETLTLPMRAEHSGVVRAMAALDARFFQESMPLAAAAARGARADERMSVKTFTGLYVPNLRLADDLREEVAAASRWKLEQIHSRALTKLVASGVLTALVCLIVLGITFILRHALFYPLTTVRRQVIALASGDLSEPKLEGRVGKEVGEMLAELNTLRGDQRLRRELDDAQRAMADELRELAQTDALTGILNRRAIEAEAERMTKLAEDAGESFGLVLFDIDHFKRINHTHGHGTGDIVLRRIARELVQLIGPGMALGRYGGEEFALLLPNTTAAEAAAVAEHFRERIAEMQLDEAPTLAVTASFGVATLAPGSAAAWESLVATADRRLYAAKRAGRNRVCGDDQMPDWRWVAA</sequence>
<feature type="transmembrane region" description="Helical" evidence="4">
    <location>
        <begin position="317"/>
        <end position="342"/>
    </location>
</feature>
<dbReference type="Pfam" id="PF00990">
    <property type="entry name" value="GGDEF"/>
    <property type="match status" value="1"/>
</dbReference>
<feature type="coiled-coil region" evidence="3">
    <location>
        <begin position="391"/>
        <end position="418"/>
    </location>
</feature>
<keyword evidence="7" id="KW-1185">Reference proteome</keyword>
<evidence type="ECO:0000256" key="3">
    <source>
        <dbReference type="SAM" id="Coils"/>
    </source>
</evidence>
<dbReference type="InterPro" id="IPR043128">
    <property type="entry name" value="Rev_trsase/Diguanyl_cyclase"/>
</dbReference>
<evidence type="ECO:0000313" key="7">
    <source>
        <dbReference type="Proteomes" id="UP000295122"/>
    </source>
</evidence>
<accession>A0A4R7BWQ8</accession>
<name>A0A4R7BWQ8_9HYPH</name>
<dbReference type="InterPro" id="IPR000160">
    <property type="entry name" value="GGDEF_dom"/>
</dbReference>
<reference evidence="6 7" key="1">
    <citation type="submission" date="2019-03" db="EMBL/GenBank/DDBJ databases">
        <title>Genomic Encyclopedia of Type Strains, Phase IV (KMG-IV): sequencing the most valuable type-strain genomes for metagenomic binning, comparative biology and taxonomic classification.</title>
        <authorList>
            <person name="Goeker M."/>
        </authorList>
    </citation>
    <scope>NUCLEOTIDE SEQUENCE [LARGE SCALE GENOMIC DNA]</scope>
    <source>
        <strain evidence="6 7">DSM 25903</strain>
    </source>
</reference>
<gene>
    <name evidence="6" type="ORF">EV668_3209</name>
</gene>
<evidence type="ECO:0000313" key="6">
    <source>
        <dbReference type="EMBL" id="TDR90358.1"/>
    </source>
</evidence>
<dbReference type="GO" id="GO:0052621">
    <property type="term" value="F:diguanylate cyclase activity"/>
    <property type="evidence" value="ECO:0007669"/>
    <property type="project" value="UniProtKB-EC"/>
</dbReference>
<keyword evidence="4" id="KW-0812">Transmembrane</keyword>
<organism evidence="6 7">
    <name type="scientific">Enterovirga rhinocerotis</name>
    <dbReference type="NCBI Taxonomy" id="1339210"/>
    <lineage>
        <taxon>Bacteria</taxon>
        <taxon>Pseudomonadati</taxon>
        <taxon>Pseudomonadota</taxon>
        <taxon>Alphaproteobacteria</taxon>
        <taxon>Hyphomicrobiales</taxon>
        <taxon>Methylobacteriaceae</taxon>
        <taxon>Enterovirga</taxon>
    </lineage>
</organism>
<dbReference type="PANTHER" id="PTHR45138:SF9">
    <property type="entry name" value="DIGUANYLATE CYCLASE DGCM-RELATED"/>
    <property type="match status" value="1"/>
</dbReference>
<dbReference type="CDD" id="cd01949">
    <property type="entry name" value="GGDEF"/>
    <property type="match status" value="1"/>
</dbReference>
<dbReference type="SMART" id="SM00267">
    <property type="entry name" value="GGDEF"/>
    <property type="match status" value="1"/>
</dbReference>
<feature type="transmembrane region" description="Helical" evidence="4">
    <location>
        <begin position="12"/>
        <end position="30"/>
    </location>
</feature>
<dbReference type="NCBIfam" id="TIGR00254">
    <property type="entry name" value="GGDEF"/>
    <property type="match status" value="1"/>
</dbReference>
<dbReference type="Proteomes" id="UP000295122">
    <property type="component" value="Unassembled WGS sequence"/>
</dbReference>
<keyword evidence="3" id="KW-0175">Coiled coil</keyword>
<protein>
    <recommendedName>
        <fullName evidence="1">diguanylate cyclase</fullName>
        <ecNumber evidence="1">2.7.7.65</ecNumber>
    </recommendedName>
</protein>
<dbReference type="InterPro" id="IPR050469">
    <property type="entry name" value="Diguanylate_Cyclase"/>
</dbReference>
<dbReference type="RefSeq" id="WP_166652497.1">
    <property type="nucleotide sequence ID" value="NZ_SNZR01000013.1"/>
</dbReference>
<evidence type="ECO:0000256" key="1">
    <source>
        <dbReference type="ARBA" id="ARBA00012528"/>
    </source>
</evidence>
<dbReference type="PANTHER" id="PTHR45138">
    <property type="entry name" value="REGULATORY COMPONENTS OF SENSORY TRANSDUCTION SYSTEM"/>
    <property type="match status" value="1"/>
</dbReference>
<dbReference type="Gene3D" id="3.30.70.270">
    <property type="match status" value="1"/>
</dbReference>
<dbReference type="EC" id="2.7.7.65" evidence="1"/>
<evidence type="ECO:0000256" key="2">
    <source>
        <dbReference type="ARBA" id="ARBA00034247"/>
    </source>
</evidence>
<dbReference type="EMBL" id="SNZR01000013">
    <property type="protein sequence ID" value="TDR90358.1"/>
    <property type="molecule type" value="Genomic_DNA"/>
</dbReference>
<dbReference type="FunFam" id="3.30.70.270:FF:000001">
    <property type="entry name" value="Diguanylate cyclase domain protein"/>
    <property type="match status" value="1"/>
</dbReference>
<proteinExistence type="predicted"/>
<dbReference type="InterPro" id="IPR029787">
    <property type="entry name" value="Nucleotide_cyclase"/>
</dbReference>
<evidence type="ECO:0000256" key="4">
    <source>
        <dbReference type="SAM" id="Phobius"/>
    </source>
</evidence>